<dbReference type="GO" id="GO:0003700">
    <property type="term" value="F:DNA-binding transcription factor activity"/>
    <property type="evidence" value="ECO:0007669"/>
    <property type="project" value="InterPro"/>
</dbReference>
<proteinExistence type="predicted"/>
<dbReference type="OrthoDB" id="3177689at2"/>
<dbReference type="PANTHER" id="PTHR47893:SF1">
    <property type="entry name" value="REGULATORY PROTEIN PCHR"/>
    <property type="match status" value="1"/>
</dbReference>
<gene>
    <name evidence="5" type="ORF">C823_02672</name>
</gene>
<evidence type="ECO:0000256" key="1">
    <source>
        <dbReference type="ARBA" id="ARBA00023015"/>
    </source>
</evidence>
<dbReference type="InterPro" id="IPR018060">
    <property type="entry name" value="HTH_AraC"/>
</dbReference>
<dbReference type="Pfam" id="PF12833">
    <property type="entry name" value="HTH_18"/>
    <property type="match status" value="1"/>
</dbReference>
<comment type="caution">
    <text evidence="5">The sequence shown here is derived from an EMBL/GenBank/DDBJ whole genome shotgun (WGS) entry which is preliminary data.</text>
</comment>
<evidence type="ECO:0000259" key="4">
    <source>
        <dbReference type="PROSITE" id="PS01124"/>
    </source>
</evidence>
<dbReference type="PROSITE" id="PS01124">
    <property type="entry name" value="HTH_ARAC_FAMILY_2"/>
    <property type="match status" value="1"/>
</dbReference>
<dbReference type="InterPro" id="IPR020449">
    <property type="entry name" value="Tscrpt_reg_AraC-type_HTH"/>
</dbReference>
<keyword evidence="3" id="KW-0804">Transcription</keyword>
<dbReference type="Proteomes" id="UP000012589">
    <property type="component" value="Unassembled WGS sequence"/>
</dbReference>
<keyword evidence="6" id="KW-1185">Reference proteome</keyword>
<dbReference type="GO" id="GO:0043565">
    <property type="term" value="F:sequence-specific DNA binding"/>
    <property type="evidence" value="ECO:0007669"/>
    <property type="project" value="InterPro"/>
</dbReference>
<dbReference type="HOGENOM" id="CLU_052345_2_1_9"/>
<sequence length="324" mass="37557">MDIPTKHLPEPFLTQFGFVPCACKETLNLEGSCYAPPKELGEGYYWYYERDGLFAIGVLDLCLKEDFVLEYQQQDFISINYYDTISAEELSPYKRLSASCIRGHVSESQVFRARYHKNVPIHGIELMFMPGYYHDYLEEKYPGEFPDPKEAFRSVDGISDFPELVLLMRQIQTFQGTDIAAHLFYESKVSEAISLIIEKTKEHKGFVPSGDLTKDDLINLDAVKCYIEDHFAFDIRTEHLTKIACMGQTKLRYSFKKLYGYTITEFIQNKRIAHAEYMLVKTDFTVSQIAESVGYHHAGRFASLFRKNTGLFPEEYRQVMKSKN</sequence>
<dbReference type="eggNOG" id="COG2207">
    <property type="taxonomic scope" value="Bacteria"/>
</dbReference>
<dbReference type="Gene3D" id="1.10.10.60">
    <property type="entry name" value="Homeodomain-like"/>
    <property type="match status" value="2"/>
</dbReference>
<dbReference type="InterPro" id="IPR009057">
    <property type="entry name" value="Homeodomain-like_sf"/>
</dbReference>
<dbReference type="SUPFAM" id="SSF46689">
    <property type="entry name" value="Homeodomain-like"/>
    <property type="match status" value="1"/>
</dbReference>
<accession>N2ADT8</accession>
<feature type="domain" description="HTH araC/xylS-type" evidence="4">
    <location>
        <begin position="221"/>
        <end position="319"/>
    </location>
</feature>
<dbReference type="SMART" id="SM00342">
    <property type="entry name" value="HTH_ARAC"/>
    <property type="match status" value="1"/>
</dbReference>
<reference evidence="5 6" key="1">
    <citation type="journal article" date="2014" name="Genome Announc.">
        <title>Draft genome sequences of the altered schaedler flora, a defined bacterial community from gnotobiotic mice.</title>
        <authorList>
            <person name="Wannemuehler M.J."/>
            <person name="Overstreet A.M."/>
            <person name="Ward D.V."/>
            <person name="Phillips G.J."/>
        </authorList>
    </citation>
    <scope>NUCLEOTIDE SEQUENCE [LARGE SCALE GENOMIC DNA]</scope>
    <source>
        <strain evidence="5 6">ASF492</strain>
    </source>
</reference>
<dbReference type="InterPro" id="IPR053142">
    <property type="entry name" value="PchR_regulatory_protein"/>
</dbReference>
<keyword evidence="1" id="KW-0805">Transcription regulation</keyword>
<dbReference type="AlphaFoldDB" id="N2ADT8"/>
<dbReference type="PANTHER" id="PTHR47893">
    <property type="entry name" value="REGULATORY PROTEIN PCHR"/>
    <property type="match status" value="1"/>
</dbReference>
<evidence type="ECO:0000256" key="2">
    <source>
        <dbReference type="ARBA" id="ARBA00023125"/>
    </source>
</evidence>
<dbReference type="PATRIC" id="fig|1235802.3.peg.2822"/>
<dbReference type="STRING" id="1235802.C823_02672"/>
<protein>
    <recommendedName>
        <fullName evidence="4">HTH araC/xylS-type domain-containing protein</fullName>
    </recommendedName>
</protein>
<evidence type="ECO:0000313" key="6">
    <source>
        <dbReference type="Proteomes" id="UP000012589"/>
    </source>
</evidence>
<name>N2ADT8_9FIRM</name>
<dbReference type="EMBL" id="AQFT01000085">
    <property type="protein sequence ID" value="EMZ26176.1"/>
    <property type="molecule type" value="Genomic_DNA"/>
</dbReference>
<dbReference type="PRINTS" id="PR00032">
    <property type="entry name" value="HTHARAC"/>
</dbReference>
<evidence type="ECO:0000313" key="5">
    <source>
        <dbReference type="EMBL" id="EMZ26176.1"/>
    </source>
</evidence>
<keyword evidence="2" id="KW-0238">DNA-binding</keyword>
<organism evidence="5 6">
    <name type="scientific">Eubacterium plexicaudatum ASF492</name>
    <dbReference type="NCBI Taxonomy" id="1235802"/>
    <lineage>
        <taxon>Bacteria</taxon>
        <taxon>Bacillati</taxon>
        <taxon>Bacillota</taxon>
        <taxon>Clostridia</taxon>
        <taxon>Eubacteriales</taxon>
        <taxon>Eubacteriaceae</taxon>
        <taxon>Eubacterium</taxon>
    </lineage>
</organism>
<evidence type="ECO:0000256" key="3">
    <source>
        <dbReference type="ARBA" id="ARBA00023163"/>
    </source>
</evidence>